<evidence type="ECO:0000313" key="6">
    <source>
        <dbReference type="Proteomes" id="UP001190700"/>
    </source>
</evidence>
<evidence type="ECO:0000256" key="3">
    <source>
        <dbReference type="ARBA" id="ARBA00023134"/>
    </source>
</evidence>
<dbReference type="InterPro" id="IPR050227">
    <property type="entry name" value="Rab"/>
</dbReference>
<keyword evidence="6" id="KW-1185">Reference proteome</keyword>
<dbReference type="CDD" id="cd00154">
    <property type="entry name" value="Rab"/>
    <property type="match status" value="1"/>
</dbReference>
<dbReference type="AlphaFoldDB" id="A0AAE0FUL3"/>
<dbReference type="InterPro" id="IPR001806">
    <property type="entry name" value="Small_GTPase"/>
</dbReference>
<dbReference type="SMART" id="SM00174">
    <property type="entry name" value="RHO"/>
    <property type="match status" value="1"/>
</dbReference>
<dbReference type="NCBIfam" id="TIGR00231">
    <property type="entry name" value="small_GTP"/>
    <property type="match status" value="1"/>
</dbReference>
<dbReference type="SMART" id="SM00176">
    <property type="entry name" value="RAN"/>
    <property type="match status" value="1"/>
</dbReference>
<dbReference type="PROSITE" id="PS51421">
    <property type="entry name" value="RAS"/>
    <property type="match status" value="1"/>
</dbReference>
<comment type="subcellular location">
    <subcellularLocation>
        <location evidence="4">Endomembrane system</location>
        <topology evidence="4">Lipid-anchor</topology>
    </subcellularLocation>
</comment>
<evidence type="ECO:0000313" key="5">
    <source>
        <dbReference type="EMBL" id="KAK3266155.1"/>
    </source>
</evidence>
<dbReference type="GO" id="GO:0005525">
    <property type="term" value="F:GTP binding"/>
    <property type="evidence" value="ECO:0007669"/>
    <property type="project" value="UniProtKB-KW"/>
</dbReference>
<evidence type="ECO:0000256" key="4">
    <source>
        <dbReference type="ARBA" id="ARBA00037868"/>
    </source>
</evidence>
<dbReference type="Proteomes" id="UP001190700">
    <property type="component" value="Unassembled WGS sequence"/>
</dbReference>
<name>A0AAE0FUL3_9CHLO</name>
<dbReference type="GO" id="GO:0012505">
    <property type="term" value="C:endomembrane system"/>
    <property type="evidence" value="ECO:0007669"/>
    <property type="project" value="UniProtKB-SubCell"/>
</dbReference>
<proteinExistence type="inferred from homology"/>
<dbReference type="FunFam" id="3.40.50.300:FF:001204">
    <property type="entry name" value="Small GTP-binding protein, putative"/>
    <property type="match status" value="1"/>
</dbReference>
<dbReference type="PROSITE" id="PS51419">
    <property type="entry name" value="RAB"/>
    <property type="match status" value="1"/>
</dbReference>
<comment type="caution">
    <text evidence="5">The sequence shown here is derived from an EMBL/GenBank/DDBJ whole genome shotgun (WGS) entry which is preliminary data.</text>
</comment>
<dbReference type="EMBL" id="LGRX02013397">
    <property type="protein sequence ID" value="KAK3266155.1"/>
    <property type="molecule type" value="Genomic_DNA"/>
</dbReference>
<dbReference type="PROSITE" id="PS51420">
    <property type="entry name" value="RHO"/>
    <property type="match status" value="1"/>
</dbReference>
<dbReference type="Gene3D" id="3.40.50.300">
    <property type="entry name" value="P-loop containing nucleotide triphosphate hydrolases"/>
    <property type="match status" value="1"/>
</dbReference>
<dbReference type="SMART" id="SM00175">
    <property type="entry name" value="RAB"/>
    <property type="match status" value="1"/>
</dbReference>
<dbReference type="InterPro" id="IPR005225">
    <property type="entry name" value="Small_GTP-bd"/>
</dbReference>
<keyword evidence="2" id="KW-0547">Nucleotide-binding</keyword>
<keyword evidence="3" id="KW-0342">GTP-binding</keyword>
<protein>
    <submittedName>
        <fullName evidence="5">Uncharacterized protein</fullName>
    </submittedName>
</protein>
<dbReference type="PRINTS" id="PR00449">
    <property type="entry name" value="RASTRNSFRMNG"/>
</dbReference>
<reference evidence="5 6" key="1">
    <citation type="journal article" date="2015" name="Genome Biol. Evol.">
        <title>Comparative Genomics of a Bacterivorous Green Alga Reveals Evolutionary Causalities and Consequences of Phago-Mixotrophic Mode of Nutrition.</title>
        <authorList>
            <person name="Burns J.A."/>
            <person name="Paasch A."/>
            <person name="Narechania A."/>
            <person name="Kim E."/>
        </authorList>
    </citation>
    <scope>NUCLEOTIDE SEQUENCE [LARGE SCALE GENOMIC DNA]</scope>
    <source>
        <strain evidence="5 6">PLY_AMNH</strain>
    </source>
</reference>
<gene>
    <name evidence="5" type="ORF">CYMTET_25200</name>
</gene>
<comment type="similarity">
    <text evidence="1">Belongs to the small GTPase superfamily. Rab family.</text>
</comment>
<evidence type="ECO:0000256" key="2">
    <source>
        <dbReference type="ARBA" id="ARBA00022741"/>
    </source>
</evidence>
<sequence>MSKNKGGRATFARPVLKLSHYPPCGAGGIDLSLSKGGKQEFEARVSSILEKYPSIGKGSGLTDKVVLVGDQNVGKTCLVLRYCENTFAENYKATIGVDFMWQRFLIQGVGFTLHIWDTAGQEKFRSLSQAYYRGARACIAAFDLGVPESFEHCDQWAKEVIAENQAAHDSSEFCVFLVGCKADSFKVVDREAAEALANKLNAEYFEVSSKTEDNVKDLFERIAVVLFERAATRAAQAMGRADTTNSYRLTKKVVLGEQKDVDAMSCCT</sequence>
<dbReference type="PANTHER" id="PTHR47977">
    <property type="entry name" value="RAS-RELATED PROTEIN RAB"/>
    <property type="match status" value="1"/>
</dbReference>
<dbReference type="SUPFAM" id="SSF52540">
    <property type="entry name" value="P-loop containing nucleoside triphosphate hydrolases"/>
    <property type="match status" value="1"/>
</dbReference>
<dbReference type="Pfam" id="PF00071">
    <property type="entry name" value="Ras"/>
    <property type="match status" value="1"/>
</dbReference>
<organism evidence="5 6">
    <name type="scientific">Cymbomonas tetramitiformis</name>
    <dbReference type="NCBI Taxonomy" id="36881"/>
    <lineage>
        <taxon>Eukaryota</taxon>
        <taxon>Viridiplantae</taxon>
        <taxon>Chlorophyta</taxon>
        <taxon>Pyramimonadophyceae</taxon>
        <taxon>Pyramimonadales</taxon>
        <taxon>Pyramimonadaceae</taxon>
        <taxon>Cymbomonas</taxon>
    </lineage>
</organism>
<dbReference type="GO" id="GO:0003924">
    <property type="term" value="F:GTPase activity"/>
    <property type="evidence" value="ECO:0007669"/>
    <property type="project" value="InterPro"/>
</dbReference>
<accession>A0AAE0FUL3</accession>
<dbReference type="SMART" id="SM00173">
    <property type="entry name" value="RAS"/>
    <property type="match status" value="1"/>
</dbReference>
<dbReference type="InterPro" id="IPR027417">
    <property type="entry name" value="P-loop_NTPase"/>
</dbReference>
<evidence type="ECO:0000256" key="1">
    <source>
        <dbReference type="ARBA" id="ARBA00006270"/>
    </source>
</evidence>